<accession>A0A6I5ZT58</accession>
<dbReference type="AlphaFoldDB" id="A0A6I5ZT58"/>
<dbReference type="CDD" id="cd07381">
    <property type="entry name" value="MPP_CapA"/>
    <property type="match status" value="1"/>
</dbReference>
<keyword evidence="6" id="KW-1185">Reference proteome</keyword>
<evidence type="ECO:0000256" key="1">
    <source>
        <dbReference type="ARBA" id="ARBA00005662"/>
    </source>
</evidence>
<dbReference type="EMBL" id="CP046244">
    <property type="protein sequence ID" value="QGP92785.1"/>
    <property type="molecule type" value="Genomic_DNA"/>
</dbReference>
<keyword evidence="3" id="KW-0812">Transmembrane</keyword>
<reference evidence="5 6" key="1">
    <citation type="submission" date="2019-11" db="EMBL/GenBank/DDBJ databases">
        <title>Genome sequence of Moorella glycerini DSM11254.</title>
        <authorList>
            <person name="Poehlein A."/>
            <person name="Boeer T."/>
            <person name="Daniel R."/>
        </authorList>
    </citation>
    <scope>NUCLEOTIDE SEQUENCE [LARGE SCALE GENOMIC DNA]</scope>
    <source>
        <strain evidence="5 6">DSM 11254</strain>
    </source>
</reference>
<sequence>MGSKKWVLATIFFILMTIVPFYFGLHFGLSPGLQPRQPGRATEETPTTASQPPPPPPPGPLTLAAVGDVMLARKVDRLMQAQGLAYPLAKLGPTLRNADLTFSNLEAPLATTGKQIPGKGIWFRARPEAIQVLKDGGFDVMNIANNHILDYDTPAFLQTMDLLKEAGIRYFGGGRDLDQAREPAMVEVNGVRLGFLGYSDMADIYWSHKYPRRFRATATQAGVAPLVVNNAYLVDDICQDIQKLKPRVDLVIVSLHWGTEYQRTPAAEQRQIAHRLVEAGAGIILGHHPHVFQGLEIYEDSLIAYSLGNFIMDQNWSRETCQGLLLKIKVAKEGWQQAEILPVQIVEEQPRQAEGKDAATILSEVRDLSQKLGTGVEVKEGKAMLNR</sequence>
<feature type="domain" description="Capsule synthesis protein CapA" evidence="4">
    <location>
        <begin position="62"/>
        <end position="314"/>
    </location>
</feature>
<evidence type="ECO:0000256" key="2">
    <source>
        <dbReference type="SAM" id="MobiDB-lite"/>
    </source>
</evidence>
<evidence type="ECO:0000313" key="6">
    <source>
        <dbReference type="Proteomes" id="UP000425916"/>
    </source>
</evidence>
<evidence type="ECO:0000313" key="5">
    <source>
        <dbReference type="EMBL" id="QGP92785.1"/>
    </source>
</evidence>
<dbReference type="SUPFAM" id="SSF56300">
    <property type="entry name" value="Metallo-dependent phosphatases"/>
    <property type="match status" value="1"/>
</dbReference>
<dbReference type="Pfam" id="PF09587">
    <property type="entry name" value="PGA_cap"/>
    <property type="match status" value="1"/>
</dbReference>
<gene>
    <name evidence="5" type="ORF">MGLY_21750</name>
</gene>
<dbReference type="Gene3D" id="3.60.21.10">
    <property type="match status" value="1"/>
</dbReference>
<keyword evidence="3" id="KW-1133">Transmembrane helix</keyword>
<keyword evidence="3" id="KW-0472">Membrane</keyword>
<proteinExistence type="inferred from homology"/>
<feature type="transmembrane region" description="Helical" evidence="3">
    <location>
        <begin position="6"/>
        <end position="29"/>
    </location>
</feature>
<dbReference type="PANTHER" id="PTHR33393">
    <property type="entry name" value="POLYGLUTAMINE SYNTHESIS ACCESSORY PROTEIN RV0574C-RELATED"/>
    <property type="match status" value="1"/>
</dbReference>
<dbReference type="Proteomes" id="UP000425916">
    <property type="component" value="Chromosome"/>
</dbReference>
<feature type="region of interest" description="Disordered" evidence="2">
    <location>
        <begin position="34"/>
        <end position="59"/>
    </location>
</feature>
<dbReference type="InterPro" id="IPR019079">
    <property type="entry name" value="Capsule_synth_CapA"/>
</dbReference>
<dbReference type="RefSeq" id="WP_211661869.1">
    <property type="nucleotide sequence ID" value="NZ_CP046244.1"/>
</dbReference>
<dbReference type="SMART" id="SM00854">
    <property type="entry name" value="PGA_cap"/>
    <property type="match status" value="1"/>
</dbReference>
<dbReference type="InterPro" id="IPR029052">
    <property type="entry name" value="Metallo-depent_PP-like"/>
</dbReference>
<organism evidence="5 6">
    <name type="scientific">Neomoorella glycerini</name>
    <dbReference type="NCBI Taxonomy" id="55779"/>
    <lineage>
        <taxon>Bacteria</taxon>
        <taxon>Bacillati</taxon>
        <taxon>Bacillota</taxon>
        <taxon>Clostridia</taxon>
        <taxon>Neomoorellales</taxon>
        <taxon>Neomoorellaceae</taxon>
        <taxon>Neomoorella</taxon>
    </lineage>
</organism>
<dbReference type="InterPro" id="IPR052169">
    <property type="entry name" value="CW_Biosynth-Accessory"/>
</dbReference>
<evidence type="ECO:0000259" key="4">
    <source>
        <dbReference type="SMART" id="SM00854"/>
    </source>
</evidence>
<name>A0A6I5ZT58_9FIRM</name>
<comment type="similarity">
    <text evidence="1">Belongs to the CapA family.</text>
</comment>
<dbReference type="PANTHER" id="PTHR33393:SF13">
    <property type="entry name" value="PGA BIOSYNTHESIS PROTEIN CAPA"/>
    <property type="match status" value="1"/>
</dbReference>
<evidence type="ECO:0000256" key="3">
    <source>
        <dbReference type="SAM" id="Phobius"/>
    </source>
</evidence>
<protein>
    <submittedName>
        <fullName evidence="5">Bacterial capsule synthesis protein PGA_cap</fullName>
    </submittedName>
</protein>